<dbReference type="AlphaFoldDB" id="A0A8H7QSK0"/>
<reference evidence="2" key="1">
    <citation type="submission" date="2020-12" db="EMBL/GenBank/DDBJ databases">
        <title>Metabolic potential, ecology and presence of endohyphal bacteria is reflected in genomic diversity of Mucoromycotina.</title>
        <authorList>
            <person name="Muszewska A."/>
            <person name="Okrasinska A."/>
            <person name="Steczkiewicz K."/>
            <person name="Drgas O."/>
            <person name="Orlowska M."/>
            <person name="Perlinska-Lenart U."/>
            <person name="Aleksandrzak-Piekarczyk T."/>
            <person name="Szatraj K."/>
            <person name="Zielenkiewicz U."/>
            <person name="Pilsyk S."/>
            <person name="Malc E."/>
            <person name="Mieczkowski P."/>
            <person name="Kruszewska J.S."/>
            <person name="Biernat P."/>
            <person name="Pawlowska J."/>
        </authorList>
    </citation>
    <scope>NUCLEOTIDE SEQUENCE</scope>
    <source>
        <strain evidence="2">WA0000017839</strain>
    </source>
</reference>
<proteinExistence type="predicted"/>
<evidence type="ECO:0000313" key="3">
    <source>
        <dbReference type="Proteomes" id="UP000603453"/>
    </source>
</evidence>
<protein>
    <submittedName>
        <fullName evidence="2">Uncharacterized protein</fullName>
    </submittedName>
</protein>
<feature type="compositionally biased region" description="Polar residues" evidence="1">
    <location>
        <begin position="46"/>
        <end position="55"/>
    </location>
</feature>
<name>A0A8H7QSK0_9FUNG</name>
<comment type="caution">
    <text evidence="2">The sequence shown here is derived from an EMBL/GenBank/DDBJ whole genome shotgun (WGS) entry which is preliminary data.</text>
</comment>
<organism evidence="2 3">
    <name type="scientific">Mucor saturninus</name>
    <dbReference type="NCBI Taxonomy" id="64648"/>
    <lineage>
        <taxon>Eukaryota</taxon>
        <taxon>Fungi</taxon>
        <taxon>Fungi incertae sedis</taxon>
        <taxon>Mucoromycota</taxon>
        <taxon>Mucoromycotina</taxon>
        <taxon>Mucoromycetes</taxon>
        <taxon>Mucorales</taxon>
        <taxon>Mucorineae</taxon>
        <taxon>Mucoraceae</taxon>
        <taxon>Mucor</taxon>
    </lineage>
</organism>
<feature type="region of interest" description="Disordered" evidence="1">
    <location>
        <begin position="23"/>
        <end position="55"/>
    </location>
</feature>
<dbReference type="Proteomes" id="UP000603453">
    <property type="component" value="Unassembled WGS sequence"/>
</dbReference>
<keyword evidence="3" id="KW-1185">Reference proteome</keyword>
<evidence type="ECO:0000313" key="2">
    <source>
        <dbReference type="EMBL" id="KAG2197010.1"/>
    </source>
</evidence>
<accession>A0A8H7QSK0</accession>
<dbReference type="EMBL" id="JAEPRD010000136">
    <property type="protein sequence ID" value="KAG2197010.1"/>
    <property type="molecule type" value="Genomic_DNA"/>
</dbReference>
<sequence length="259" mass="30291">MEILRATGTVIKHIFMGVDENKHGPRMVKKVPSTNNVNPDEKASEPETSSSTDRVLPEFSQQVLRQIFGKQKEPYNENNYKKQAHQLHEYALKESIDVQLLIENPESYCDYHVGQKIIPEHLQVIHREHLAFMAREKKRLSRDLNARKALLVHEQQKFAKQQRESYLQQDQLLKRQRLVIEKQKKVNDKLEKHLELGTYRNRYLHETLLDMFAPKEQEDQPSRGISVLGFIVGAAFILPRLVRKLYGLRRTLIPKAIGI</sequence>
<evidence type="ECO:0000256" key="1">
    <source>
        <dbReference type="SAM" id="MobiDB-lite"/>
    </source>
</evidence>
<gene>
    <name evidence="2" type="ORF">INT47_006957</name>
</gene>